<evidence type="ECO:0000256" key="6">
    <source>
        <dbReference type="ARBA" id="ARBA00023125"/>
    </source>
</evidence>
<keyword evidence="3" id="KW-0597">Phosphoprotein</keyword>
<evidence type="ECO:0000256" key="4">
    <source>
        <dbReference type="ARBA" id="ARBA00023012"/>
    </source>
</evidence>
<name>A0A6G9J1M6_9BACL</name>
<dbReference type="SUPFAM" id="SSF52172">
    <property type="entry name" value="CheY-like"/>
    <property type="match status" value="1"/>
</dbReference>
<dbReference type="InterPro" id="IPR036388">
    <property type="entry name" value="WH-like_DNA-bd_sf"/>
</dbReference>
<dbReference type="InterPro" id="IPR001789">
    <property type="entry name" value="Sig_transdc_resp-reg_receiver"/>
</dbReference>
<protein>
    <recommendedName>
        <fullName evidence="9">Transcriptional regulatory protein</fullName>
    </recommendedName>
</protein>
<evidence type="ECO:0000256" key="5">
    <source>
        <dbReference type="ARBA" id="ARBA00023015"/>
    </source>
</evidence>
<evidence type="ECO:0000256" key="7">
    <source>
        <dbReference type="ARBA" id="ARBA00023159"/>
    </source>
</evidence>
<evidence type="ECO:0000256" key="3">
    <source>
        <dbReference type="ARBA" id="ARBA00022553"/>
    </source>
</evidence>
<reference evidence="11 12" key="1">
    <citation type="submission" date="2020-08" db="EMBL/GenBank/DDBJ databases">
        <title>Genomic Encyclopedia of Type Strains, Phase IV (KMG-IV): sequencing the most valuable type-strain genomes for metagenomic binning, comparative biology and taxonomic classification.</title>
        <authorList>
            <person name="Goeker M."/>
        </authorList>
    </citation>
    <scope>NUCLEOTIDE SEQUENCE [LARGE SCALE GENOMIC DNA]</scope>
    <source>
        <strain evidence="11 12">DSM 14590</strain>
    </source>
</reference>
<evidence type="ECO:0000256" key="1">
    <source>
        <dbReference type="ARBA" id="ARBA00004496"/>
    </source>
</evidence>
<dbReference type="CDD" id="cd19925">
    <property type="entry name" value="REC_citrate_TCS"/>
    <property type="match status" value="1"/>
</dbReference>
<dbReference type="InterPro" id="IPR048714">
    <property type="entry name" value="DpiA-like_HTH"/>
</dbReference>
<dbReference type="GO" id="GO:0005737">
    <property type="term" value="C:cytoplasm"/>
    <property type="evidence" value="ECO:0007669"/>
    <property type="project" value="UniProtKB-SubCell"/>
</dbReference>
<evidence type="ECO:0000256" key="8">
    <source>
        <dbReference type="ARBA" id="ARBA00023163"/>
    </source>
</evidence>
<dbReference type="GO" id="GO:0000156">
    <property type="term" value="F:phosphorelay response regulator activity"/>
    <property type="evidence" value="ECO:0007669"/>
    <property type="project" value="TreeGrafter"/>
</dbReference>
<dbReference type="PANTHER" id="PTHR45526">
    <property type="entry name" value="TRANSCRIPTIONAL REGULATORY PROTEIN DPIA"/>
    <property type="match status" value="1"/>
</dbReference>
<keyword evidence="2 9" id="KW-0963">Cytoplasm</keyword>
<evidence type="ECO:0000313" key="11">
    <source>
        <dbReference type="EMBL" id="MBB3870292.1"/>
    </source>
</evidence>
<evidence type="ECO:0000259" key="10">
    <source>
        <dbReference type="PROSITE" id="PS50110"/>
    </source>
</evidence>
<dbReference type="RefSeq" id="WP_062756320.1">
    <property type="nucleotide sequence ID" value="NZ_BDAQ01000021.1"/>
</dbReference>
<dbReference type="SUPFAM" id="SSF46785">
    <property type="entry name" value="Winged helix' DNA-binding domain"/>
    <property type="match status" value="1"/>
</dbReference>
<dbReference type="Pfam" id="PF20714">
    <property type="entry name" value="HTH_64"/>
    <property type="match status" value="1"/>
</dbReference>
<proteinExistence type="predicted"/>
<feature type="domain" description="Response regulatory" evidence="10">
    <location>
        <begin position="3"/>
        <end position="119"/>
    </location>
</feature>
<organism evidence="11 12">
    <name type="scientific">Parageobacillus toebii NBRC 107807</name>
    <dbReference type="NCBI Taxonomy" id="1223503"/>
    <lineage>
        <taxon>Bacteria</taxon>
        <taxon>Bacillati</taxon>
        <taxon>Bacillota</taxon>
        <taxon>Bacilli</taxon>
        <taxon>Bacillales</taxon>
        <taxon>Anoxybacillaceae</taxon>
        <taxon>Parageobacillus</taxon>
    </lineage>
</organism>
<dbReference type="GO" id="GO:0003677">
    <property type="term" value="F:DNA binding"/>
    <property type="evidence" value="ECO:0007669"/>
    <property type="project" value="UniProtKB-KW"/>
</dbReference>
<comment type="subcellular location">
    <subcellularLocation>
        <location evidence="1 9">Cytoplasm</location>
    </subcellularLocation>
</comment>
<dbReference type="SMART" id="SM00448">
    <property type="entry name" value="REC"/>
    <property type="match status" value="1"/>
</dbReference>
<keyword evidence="8 9" id="KW-0804">Transcription</keyword>
<keyword evidence="12" id="KW-1185">Reference proteome</keyword>
<dbReference type="Gene3D" id="1.10.10.10">
    <property type="entry name" value="Winged helix-like DNA-binding domain superfamily/Winged helix DNA-binding domain"/>
    <property type="match status" value="1"/>
</dbReference>
<sequence length="227" mass="25968">MYRVLLIEDDPMVQEVNRQFIEQVKGFTVIGVAANGVEGIQLIRKLHPDLVIIDIYMPHKDGLETLKEIRSEGYEVDVIAITAASDIDTVRRVLQNGAFDYIMKPFKFERLKQALENYHSFRQALNEKESLTQKELDALLQTTESQTFEPRSGLPKGLNEVTLQKIARYLRKQTEPVSAEEVAEGIGIARVTARRYLEYLEKKGVVTLDVQYGGIGRPVNRYMMKHI</sequence>
<accession>A0A6G9J1M6</accession>
<dbReference type="EMBL" id="JACICZ010000019">
    <property type="protein sequence ID" value="MBB3870292.1"/>
    <property type="molecule type" value="Genomic_DNA"/>
</dbReference>
<evidence type="ECO:0000256" key="9">
    <source>
        <dbReference type="PIRNR" id="PIRNR006171"/>
    </source>
</evidence>
<comment type="caution">
    <text evidence="11">The sequence shown here is derived from an EMBL/GenBank/DDBJ whole genome shotgun (WGS) entry which is preliminary data.</text>
</comment>
<dbReference type="InterPro" id="IPR011006">
    <property type="entry name" value="CheY-like_superfamily"/>
</dbReference>
<keyword evidence="7 9" id="KW-0010">Activator</keyword>
<dbReference type="GO" id="GO:0003700">
    <property type="term" value="F:DNA-binding transcription factor activity"/>
    <property type="evidence" value="ECO:0007669"/>
    <property type="project" value="InterPro"/>
</dbReference>
<dbReference type="AlphaFoldDB" id="A0A6G9J1M6"/>
<dbReference type="PROSITE" id="PS50110">
    <property type="entry name" value="RESPONSE_REGULATORY"/>
    <property type="match status" value="1"/>
</dbReference>
<keyword evidence="5 9" id="KW-0805">Transcription regulation</keyword>
<dbReference type="InterPro" id="IPR036390">
    <property type="entry name" value="WH_DNA-bd_sf"/>
</dbReference>
<dbReference type="PANTHER" id="PTHR45526:SF1">
    <property type="entry name" value="TRANSCRIPTIONAL REGULATORY PROTEIN DCUR-RELATED"/>
    <property type="match status" value="1"/>
</dbReference>
<dbReference type="PIRSF" id="PIRSF006171">
    <property type="entry name" value="RR_citrat_malat"/>
    <property type="match status" value="1"/>
</dbReference>
<dbReference type="Proteomes" id="UP000613002">
    <property type="component" value="Unassembled WGS sequence"/>
</dbReference>
<keyword evidence="4 9" id="KW-0902">Two-component regulatory system</keyword>
<dbReference type="InterPro" id="IPR024187">
    <property type="entry name" value="Sig_transdc_resp-reg_cit/mal"/>
</dbReference>
<evidence type="ECO:0000313" key="12">
    <source>
        <dbReference type="Proteomes" id="UP000613002"/>
    </source>
</evidence>
<keyword evidence="6 9" id="KW-0238">DNA-binding</keyword>
<dbReference type="InterPro" id="IPR051271">
    <property type="entry name" value="2C-system_Tx_regulators"/>
</dbReference>
<dbReference type="Gene3D" id="3.40.50.2300">
    <property type="match status" value="1"/>
</dbReference>
<evidence type="ECO:0000256" key="2">
    <source>
        <dbReference type="ARBA" id="ARBA00022490"/>
    </source>
</evidence>
<gene>
    <name evidence="11" type="ORF">HNR78_003195</name>
</gene>
<dbReference type="Pfam" id="PF00072">
    <property type="entry name" value="Response_reg"/>
    <property type="match status" value="1"/>
</dbReference>